<evidence type="ECO:0000313" key="3">
    <source>
        <dbReference type="Proteomes" id="UP001150941"/>
    </source>
</evidence>
<dbReference type="Proteomes" id="UP001150941">
    <property type="component" value="Unassembled WGS sequence"/>
</dbReference>
<organism evidence="2 3">
    <name type="scientific">Penicillium chermesinum</name>
    <dbReference type="NCBI Taxonomy" id="63820"/>
    <lineage>
        <taxon>Eukaryota</taxon>
        <taxon>Fungi</taxon>
        <taxon>Dikarya</taxon>
        <taxon>Ascomycota</taxon>
        <taxon>Pezizomycotina</taxon>
        <taxon>Eurotiomycetes</taxon>
        <taxon>Eurotiomycetidae</taxon>
        <taxon>Eurotiales</taxon>
        <taxon>Aspergillaceae</taxon>
        <taxon>Penicillium</taxon>
    </lineage>
</organism>
<keyword evidence="1" id="KW-0732">Signal</keyword>
<proteinExistence type="predicted"/>
<dbReference type="RefSeq" id="XP_058328333.1">
    <property type="nucleotide sequence ID" value="XM_058477988.1"/>
</dbReference>
<dbReference type="OrthoDB" id="3641074at2759"/>
<gene>
    <name evidence="2" type="ORF">N7468_008692</name>
</gene>
<dbReference type="EMBL" id="JAPQKS010000006">
    <property type="protein sequence ID" value="KAJ5224150.1"/>
    <property type="molecule type" value="Genomic_DNA"/>
</dbReference>
<accession>A0A9W9TK47</accession>
<feature type="signal peptide" evidence="1">
    <location>
        <begin position="1"/>
        <end position="18"/>
    </location>
</feature>
<name>A0A9W9TK47_9EURO</name>
<comment type="caution">
    <text evidence="2">The sequence shown here is derived from an EMBL/GenBank/DDBJ whole genome shotgun (WGS) entry which is preliminary data.</text>
</comment>
<reference evidence="2" key="2">
    <citation type="journal article" date="2023" name="IMA Fungus">
        <title>Comparative genomic study of the Penicillium genus elucidates a diverse pangenome and 15 lateral gene transfer events.</title>
        <authorList>
            <person name="Petersen C."/>
            <person name="Sorensen T."/>
            <person name="Nielsen M.R."/>
            <person name="Sondergaard T.E."/>
            <person name="Sorensen J.L."/>
            <person name="Fitzpatrick D.A."/>
            <person name="Frisvad J.C."/>
            <person name="Nielsen K.L."/>
        </authorList>
    </citation>
    <scope>NUCLEOTIDE SEQUENCE</scope>
    <source>
        <strain evidence="2">IBT 19713</strain>
    </source>
</reference>
<evidence type="ECO:0000256" key="1">
    <source>
        <dbReference type="SAM" id="SignalP"/>
    </source>
</evidence>
<keyword evidence="3" id="KW-1185">Reference proteome</keyword>
<feature type="chain" id="PRO_5040723489" evidence="1">
    <location>
        <begin position="19"/>
        <end position="80"/>
    </location>
</feature>
<dbReference type="AlphaFoldDB" id="A0A9W9TK47"/>
<sequence>MKLFSIALALAAASVAQAAAVPAADAAPAAAPDAKYKFGGSWCYHPGQPCYMMKRTVDAVDEFKRSAEAMAAAMAELQDE</sequence>
<dbReference type="GeneID" id="83205291"/>
<evidence type="ECO:0000313" key="2">
    <source>
        <dbReference type="EMBL" id="KAJ5224150.1"/>
    </source>
</evidence>
<reference evidence="2" key="1">
    <citation type="submission" date="2022-11" db="EMBL/GenBank/DDBJ databases">
        <authorList>
            <person name="Petersen C."/>
        </authorList>
    </citation>
    <scope>NUCLEOTIDE SEQUENCE</scope>
    <source>
        <strain evidence="2">IBT 19713</strain>
    </source>
</reference>
<protein>
    <submittedName>
        <fullName evidence="2">Uncharacterized protein</fullName>
    </submittedName>
</protein>